<evidence type="ECO:0000256" key="1">
    <source>
        <dbReference type="SAM" id="MobiDB-lite"/>
    </source>
</evidence>
<gene>
    <name evidence="3" type="ORF">P4R38_17910</name>
</gene>
<dbReference type="Proteomes" id="UP001528912">
    <property type="component" value="Unassembled WGS sequence"/>
</dbReference>
<dbReference type="EMBL" id="JAROAV010000050">
    <property type="protein sequence ID" value="MDF8266129.1"/>
    <property type="molecule type" value="Genomic_DNA"/>
</dbReference>
<keyword evidence="4" id="KW-1185">Reference proteome</keyword>
<feature type="domain" description="HTH OST-type" evidence="2">
    <location>
        <begin position="231"/>
        <end position="307"/>
    </location>
</feature>
<comment type="caution">
    <text evidence="3">The sequence shown here is derived from an EMBL/GenBank/DDBJ whole genome shotgun (WGS) entry which is preliminary data.</text>
</comment>
<dbReference type="Gene3D" id="3.40.50.1010">
    <property type="entry name" value="5'-nuclease"/>
    <property type="match status" value="1"/>
</dbReference>
<feature type="region of interest" description="Disordered" evidence="1">
    <location>
        <begin position="189"/>
        <end position="233"/>
    </location>
</feature>
<protein>
    <submittedName>
        <fullName evidence="3">NYN domain-containing protein</fullName>
    </submittedName>
</protein>
<reference evidence="3 4" key="1">
    <citation type="submission" date="2023-03" db="EMBL/GenBank/DDBJ databases">
        <title>YIM 133296 draft genome.</title>
        <authorList>
            <person name="Xiong L."/>
        </authorList>
    </citation>
    <scope>NUCLEOTIDE SEQUENCE [LARGE SCALE GENOMIC DNA]</scope>
    <source>
        <strain evidence="3 4">YIM 133296</strain>
    </source>
</reference>
<evidence type="ECO:0000313" key="3">
    <source>
        <dbReference type="EMBL" id="MDF8266129.1"/>
    </source>
</evidence>
<dbReference type="Pfam" id="PF01936">
    <property type="entry name" value="NYN"/>
    <property type="match status" value="1"/>
</dbReference>
<dbReference type="PROSITE" id="PS51644">
    <property type="entry name" value="HTH_OST"/>
    <property type="match status" value="1"/>
</dbReference>
<feature type="compositionally biased region" description="Low complexity" evidence="1">
    <location>
        <begin position="219"/>
        <end position="233"/>
    </location>
</feature>
<dbReference type="CDD" id="cd11297">
    <property type="entry name" value="PIN_LabA-like_N_1"/>
    <property type="match status" value="1"/>
</dbReference>
<evidence type="ECO:0000313" key="4">
    <source>
        <dbReference type="Proteomes" id="UP001528912"/>
    </source>
</evidence>
<dbReference type="RefSeq" id="WP_277193356.1">
    <property type="nucleotide sequence ID" value="NZ_JAROAV010000050.1"/>
</dbReference>
<feature type="compositionally biased region" description="Low complexity" evidence="1">
    <location>
        <begin position="200"/>
        <end position="211"/>
    </location>
</feature>
<evidence type="ECO:0000259" key="2">
    <source>
        <dbReference type="PROSITE" id="PS51644"/>
    </source>
</evidence>
<dbReference type="InterPro" id="IPR021139">
    <property type="entry name" value="NYN"/>
</dbReference>
<dbReference type="InterPro" id="IPR041966">
    <property type="entry name" value="LOTUS-like"/>
</dbReference>
<proteinExistence type="predicted"/>
<dbReference type="PANTHER" id="PTHR35811">
    <property type="entry name" value="SLR1870 PROTEIN"/>
    <property type="match status" value="1"/>
</dbReference>
<dbReference type="Gene3D" id="3.30.420.610">
    <property type="entry name" value="LOTUS domain-like"/>
    <property type="match status" value="1"/>
</dbReference>
<name>A0ABT6CB67_9MICO</name>
<accession>A0ABT6CB67</accession>
<organism evidence="3 4">
    <name type="scientific">Luteipulveratus flavus</name>
    <dbReference type="NCBI Taxonomy" id="3031728"/>
    <lineage>
        <taxon>Bacteria</taxon>
        <taxon>Bacillati</taxon>
        <taxon>Actinomycetota</taxon>
        <taxon>Actinomycetes</taxon>
        <taxon>Micrococcales</taxon>
        <taxon>Dermacoccaceae</taxon>
        <taxon>Luteipulveratus</taxon>
    </lineage>
</organism>
<dbReference type="InterPro" id="IPR025605">
    <property type="entry name" value="OST-HTH/LOTUS_dom"/>
</dbReference>
<dbReference type="PANTHER" id="PTHR35811:SF1">
    <property type="entry name" value="HTH OST-TYPE DOMAIN-CONTAINING PROTEIN"/>
    <property type="match status" value="1"/>
</dbReference>
<dbReference type="Pfam" id="PF12872">
    <property type="entry name" value="OST-HTH"/>
    <property type="match status" value="1"/>
</dbReference>
<sequence length="307" mass="32886">MSARVAVYIDFDNMVISRYDAVHGSGRWRRDEARRHAPGDGSDGDVSRRLADAEVDLGAIIDYASSFGTVALTRAYADWSVPANAAYQRQLTDRAVDLVQLFATSGTKNGADIRLSIDAIDDLFQHADITHVVVVGGDSDYIALAQRCKRMGRYVVGIGVAGSTSRALVAACDDFSSYGDLPGVTEAAEVADEAAPEEPAPASDARSTTKAPAKKAAKVKTAPARKSSTSKAAQATALLRRAVAVGAEKSDDGWQHSSSVKSQMQRLDSTFKEKSLGFSSFRAFVEDHDDLLETKLLDNGQLAVRLR</sequence>
<dbReference type="CDD" id="cd10146">
    <property type="entry name" value="LabA_like_C"/>
    <property type="match status" value="1"/>
</dbReference>